<feature type="domain" description="D-isomer specific 2-hydroxyacid dehydrogenase catalytic" evidence="5">
    <location>
        <begin position="38"/>
        <end position="316"/>
    </location>
</feature>
<protein>
    <submittedName>
        <fullName evidence="7">C-terminal binding protein</fullName>
    </submittedName>
</protein>
<evidence type="ECO:0000256" key="1">
    <source>
        <dbReference type="ARBA" id="ARBA00005854"/>
    </source>
</evidence>
<dbReference type="InterPro" id="IPR036291">
    <property type="entry name" value="NAD(P)-bd_dom_sf"/>
</dbReference>
<dbReference type="PANTHER" id="PTHR43761:SF1">
    <property type="entry name" value="D-ISOMER SPECIFIC 2-HYDROXYACID DEHYDROGENASE CATALYTIC DOMAIN-CONTAINING PROTEIN-RELATED"/>
    <property type="match status" value="1"/>
</dbReference>
<evidence type="ECO:0000259" key="6">
    <source>
        <dbReference type="Pfam" id="PF02826"/>
    </source>
</evidence>
<dbReference type="CDD" id="cd05299">
    <property type="entry name" value="CtBP_dh"/>
    <property type="match status" value="1"/>
</dbReference>
<dbReference type="SUPFAM" id="SSF52283">
    <property type="entry name" value="Formate/glycerate dehydrogenase catalytic domain-like"/>
    <property type="match status" value="1"/>
</dbReference>
<evidence type="ECO:0000256" key="3">
    <source>
        <dbReference type="ARBA" id="ARBA00023027"/>
    </source>
</evidence>
<proteinExistence type="inferred from homology"/>
<evidence type="ECO:0000313" key="8">
    <source>
        <dbReference type="Proteomes" id="UP001246690"/>
    </source>
</evidence>
<dbReference type="Gene3D" id="3.40.50.720">
    <property type="entry name" value="NAD(P)-binding Rossmann-like Domain"/>
    <property type="match status" value="2"/>
</dbReference>
<dbReference type="InterPro" id="IPR006139">
    <property type="entry name" value="D-isomer_2_OHA_DH_cat_dom"/>
</dbReference>
<evidence type="ECO:0000256" key="2">
    <source>
        <dbReference type="ARBA" id="ARBA00023002"/>
    </source>
</evidence>
<dbReference type="PANTHER" id="PTHR43761">
    <property type="entry name" value="D-ISOMER SPECIFIC 2-HYDROXYACID DEHYDROGENASE FAMILY PROTEIN (AFU_ORTHOLOGUE AFUA_1G13630)"/>
    <property type="match status" value="1"/>
</dbReference>
<name>A0ABY9S570_9ENTR</name>
<evidence type="ECO:0000256" key="4">
    <source>
        <dbReference type="RuleBase" id="RU003719"/>
    </source>
</evidence>
<dbReference type="InterPro" id="IPR029753">
    <property type="entry name" value="D-isomer_DH_CS"/>
</dbReference>
<dbReference type="SUPFAM" id="SSF51735">
    <property type="entry name" value="NAD(P)-binding Rossmann-fold domains"/>
    <property type="match status" value="1"/>
</dbReference>
<dbReference type="RefSeq" id="WP_309874621.1">
    <property type="nucleotide sequence ID" value="NZ_CP133838.1"/>
</dbReference>
<dbReference type="Pfam" id="PF00389">
    <property type="entry name" value="2-Hacid_dh"/>
    <property type="match status" value="1"/>
</dbReference>
<keyword evidence="3" id="KW-0520">NAD</keyword>
<evidence type="ECO:0000259" key="5">
    <source>
        <dbReference type="Pfam" id="PF00389"/>
    </source>
</evidence>
<evidence type="ECO:0000313" key="7">
    <source>
        <dbReference type="EMBL" id="WMY72598.1"/>
    </source>
</evidence>
<dbReference type="InterPro" id="IPR050418">
    <property type="entry name" value="D-iso_2-hydroxyacid_DH_PdxB"/>
</dbReference>
<dbReference type="InterPro" id="IPR043322">
    <property type="entry name" value="CtBP"/>
</dbReference>
<keyword evidence="8" id="KW-1185">Reference proteome</keyword>
<feature type="domain" description="D-isomer specific 2-hydroxyacid dehydrogenase NAD-binding" evidence="6">
    <location>
        <begin position="107"/>
        <end position="284"/>
    </location>
</feature>
<gene>
    <name evidence="7" type="ORF">RHD99_14030</name>
</gene>
<keyword evidence="2 4" id="KW-0560">Oxidoreductase</keyword>
<sequence length="326" mass="36218">MNACILQPAYSNFQAEEQVLAAAGFSLTTAHITAGNPLPEALINAEVILIRDTLLGAEVINHLTKCKAVVRYGVGYNTVDVDTLTQRNIMLCNVPDYDTDEVSTHAMAMYLTLLRRLKSRDRDVRQGIWAVDDREPMYSPQHSVLGLIGFGRIARRLLEKMQGFRPAEVLVYDPYVDLHTLSCFGVRSATVAEICSRASMISLHVPYTPDTHHLIGAQELQNMRADCILLNTSRGGLIDEKALNQALLEKRIFGAGLDVFEQEPINPNSPLLARENLIVSDHCGWYAESSMNDLRTKAAQEAVRVLRGQPPHSCVNLPKLKVINEN</sequence>
<reference evidence="7 8" key="1">
    <citation type="submission" date="2023-09" db="EMBL/GenBank/DDBJ databases">
        <title>Buttiauxella selenatireducens sp. nov., isolated from the rhizosphere of Cardamine hupingshanesis.</title>
        <authorList>
            <person name="Zhang S."/>
            <person name="Xu Z."/>
            <person name="Wang H."/>
            <person name="Guo Y."/>
        </authorList>
    </citation>
    <scope>NUCLEOTIDE SEQUENCE [LARGE SCALE GENOMIC DNA]</scope>
    <source>
        <strain evidence="7 8">R73</strain>
    </source>
</reference>
<dbReference type="Pfam" id="PF02826">
    <property type="entry name" value="2-Hacid_dh_C"/>
    <property type="match status" value="1"/>
</dbReference>
<organism evidence="7 8">
    <name type="scientific">Buttiauxella selenatireducens</name>
    <dbReference type="NCBI Taxonomy" id="3073902"/>
    <lineage>
        <taxon>Bacteria</taxon>
        <taxon>Pseudomonadati</taxon>
        <taxon>Pseudomonadota</taxon>
        <taxon>Gammaproteobacteria</taxon>
        <taxon>Enterobacterales</taxon>
        <taxon>Enterobacteriaceae</taxon>
        <taxon>Buttiauxella</taxon>
    </lineage>
</organism>
<dbReference type="PROSITE" id="PS00671">
    <property type="entry name" value="D_2_HYDROXYACID_DH_3"/>
    <property type="match status" value="1"/>
</dbReference>
<accession>A0ABY9S570</accession>
<dbReference type="InterPro" id="IPR006140">
    <property type="entry name" value="D-isomer_DH_NAD-bd"/>
</dbReference>
<comment type="similarity">
    <text evidence="1 4">Belongs to the D-isomer specific 2-hydroxyacid dehydrogenase family.</text>
</comment>
<dbReference type="EMBL" id="CP133838">
    <property type="protein sequence ID" value="WMY72598.1"/>
    <property type="molecule type" value="Genomic_DNA"/>
</dbReference>
<dbReference type="Proteomes" id="UP001246690">
    <property type="component" value="Chromosome"/>
</dbReference>